<evidence type="ECO:0008006" key="4">
    <source>
        <dbReference type="Google" id="ProtNLM"/>
    </source>
</evidence>
<keyword evidence="1" id="KW-0472">Membrane</keyword>
<keyword evidence="1" id="KW-1133">Transmembrane helix</keyword>
<organism evidence="2 3">
    <name type="scientific">Salinicoccus roseus</name>
    <dbReference type="NCBI Taxonomy" id="45670"/>
    <lineage>
        <taxon>Bacteria</taxon>
        <taxon>Bacillati</taxon>
        <taxon>Bacillota</taxon>
        <taxon>Bacilli</taxon>
        <taxon>Bacillales</taxon>
        <taxon>Staphylococcaceae</taxon>
        <taxon>Salinicoccus</taxon>
    </lineage>
</organism>
<name>A0A0C2H800_9STAP</name>
<comment type="caution">
    <text evidence="2">The sequence shown here is derived from an EMBL/GenBank/DDBJ whole genome shotgun (WGS) entry which is preliminary data.</text>
</comment>
<proteinExistence type="predicted"/>
<reference evidence="2 3" key="1">
    <citation type="submission" date="2015-01" db="EMBL/GenBank/DDBJ databases">
        <title>Genome sequences of high lactate-tolerant strain Salinicoccus roseus W12 with industrial interest.</title>
        <authorList>
            <person name="Wang H."/>
            <person name="Yu B."/>
        </authorList>
    </citation>
    <scope>NUCLEOTIDE SEQUENCE [LARGE SCALE GENOMIC DNA]</scope>
    <source>
        <strain evidence="2 3">W12</strain>
    </source>
</reference>
<protein>
    <recommendedName>
        <fullName evidence="4">Holin</fullName>
    </recommendedName>
</protein>
<evidence type="ECO:0000313" key="2">
    <source>
        <dbReference type="EMBL" id="KIH69950.1"/>
    </source>
</evidence>
<evidence type="ECO:0000313" key="3">
    <source>
        <dbReference type="Proteomes" id="UP000031546"/>
    </source>
</evidence>
<sequence length="97" mass="10932">MCPKSIDERMGLMPTEDKDIAIKIFDRLGQIDGKLSGLEQIRQRADDAYDGSKKAVRMAEDNDEELKELKTTLKWGVGIAATVLVPFILFVLNFIFV</sequence>
<dbReference type="STRING" id="45670.SN16_10590"/>
<evidence type="ECO:0000256" key="1">
    <source>
        <dbReference type="SAM" id="Phobius"/>
    </source>
</evidence>
<accession>A0A0C2H800</accession>
<dbReference type="AlphaFoldDB" id="A0A0C2H800"/>
<dbReference type="Proteomes" id="UP000031546">
    <property type="component" value="Unassembled WGS sequence"/>
</dbReference>
<dbReference type="EMBL" id="JXII01000009">
    <property type="protein sequence ID" value="KIH69950.1"/>
    <property type="molecule type" value="Genomic_DNA"/>
</dbReference>
<feature type="transmembrane region" description="Helical" evidence="1">
    <location>
        <begin position="75"/>
        <end position="96"/>
    </location>
</feature>
<gene>
    <name evidence="2" type="ORF">SN16_10590</name>
</gene>
<keyword evidence="1" id="KW-0812">Transmembrane</keyword>